<sequence>MTGVKYHGFGNTGSAGKKKVKQSNHGIYTLPACMMQWADEPLYLVVARWGLLQSRWINRNDIVAVFHIPERQASFQLSYISRKKDRVACRSRYVPKEDGGRKRIEIFIDRILTAPEEGVVRAPARRRNVPAKQTGPTSRGVGSAMVGSTGLWEQLLKGCREGRGDE</sequence>
<dbReference type="Gene3D" id="1.10.10.10">
    <property type="entry name" value="Winged helix-like DNA-binding domain superfamily/Winged helix DNA-binding domain"/>
    <property type="match status" value="1"/>
</dbReference>
<dbReference type="InterPro" id="IPR036388">
    <property type="entry name" value="WH-like_DNA-bd_sf"/>
</dbReference>
<evidence type="ECO:0000313" key="1">
    <source>
        <dbReference type="EMBL" id="ECJ9523766.1"/>
    </source>
</evidence>
<proteinExistence type="predicted"/>
<organism evidence="1">
    <name type="scientific">Salmonella enterica</name>
    <name type="common">Salmonella choleraesuis</name>
    <dbReference type="NCBI Taxonomy" id="28901"/>
    <lineage>
        <taxon>Bacteria</taxon>
        <taxon>Pseudomonadati</taxon>
        <taxon>Pseudomonadota</taxon>
        <taxon>Gammaproteobacteria</taxon>
        <taxon>Enterobacterales</taxon>
        <taxon>Enterobacteriaceae</taxon>
        <taxon>Salmonella</taxon>
    </lineage>
</organism>
<dbReference type="GO" id="GO:0006351">
    <property type="term" value="P:DNA-templated transcription"/>
    <property type="evidence" value="ECO:0007669"/>
    <property type="project" value="InterPro"/>
</dbReference>
<accession>A0A5Y3ZZP7</accession>
<reference evidence="1" key="1">
    <citation type="submission" date="2019-07" db="EMBL/GenBank/DDBJ databases">
        <authorList>
            <consortium name="PulseNet: The National Subtyping Network for Foodborne Disease Surveillance"/>
            <person name="Tarr C.L."/>
            <person name="Trees E."/>
            <person name="Katz L.S."/>
            <person name="Carleton-Romer H.A."/>
            <person name="Stroika S."/>
            <person name="Kucerova Z."/>
            <person name="Roache K.F."/>
            <person name="Sabol A.L."/>
            <person name="Besser J."/>
            <person name="Gerner-Smidt P."/>
        </authorList>
    </citation>
    <scope>NUCLEOTIDE SEQUENCE</scope>
    <source>
        <strain evidence="1">PNUSAS074363</strain>
    </source>
</reference>
<dbReference type="Pfam" id="PF07180">
    <property type="entry name" value="CaiF_GrlA"/>
    <property type="match status" value="1"/>
</dbReference>
<dbReference type="InterPro" id="IPR020357">
    <property type="entry name" value="Tscrpt_reg_CaiF/GrlA"/>
</dbReference>
<dbReference type="AlphaFoldDB" id="A0A5Y3ZZP7"/>
<gene>
    <name evidence="1" type="ORF">FQP13_20890</name>
</gene>
<comment type="caution">
    <text evidence="1">The sequence shown here is derived from an EMBL/GenBank/DDBJ whole genome shotgun (WGS) entry which is preliminary data.</text>
</comment>
<protein>
    <submittedName>
        <fullName evidence="1">CaiF/GrlA family transcriptional regulator</fullName>
    </submittedName>
</protein>
<name>A0A5Y3ZZP7_SALER</name>
<dbReference type="EMBL" id="AAJABR010000112">
    <property type="protein sequence ID" value="ECJ9523766.1"/>
    <property type="molecule type" value="Genomic_DNA"/>
</dbReference>